<dbReference type="OrthoDB" id="10261999at2759"/>
<keyword evidence="1" id="KW-0175">Coiled coil</keyword>
<protein>
    <submittedName>
        <fullName evidence="3">Zinc finger (C3HC4 RING finger) protein, putative</fullName>
    </submittedName>
</protein>
<reference evidence="3" key="2">
    <citation type="submission" date="2013-10" db="EMBL/GenBank/DDBJ databases">
        <authorList>
            <person name="Aslett M."/>
        </authorList>
    </citation>
    <scope>NUCLEOTIDE SEQUENCE</scope>
    <source>
        <strain evidence="3">Houghton</strain>
    </source>
</reference>
<feature type="region of interest" description="Disordered" evidence="2">
    <location>
        <begin position="365"/>
        <end position="430"/>
    </location>
</feature>
<dbReference type="RefSeq" id="XP_013251795.1">
    <property type="nucleotide sequence ID" value="XM_013396341.1"/>
</dbReference>
<organism evidence="3 4">
    <name type="scientific">Eimeria acervulina</name>
    <name type="common">Coccidian parasite</name>
    <dbReference type="NCBI Taxonomy" id="5801"/>
    <lineage>
        <taxon>Eukaryota</taxon>
        <taxon>Sar</taxon>
        <taxon>Alveolata</taxon>
        <taxon>Apicomplexa</taxon>
        <taxon>Conoidasida</taxon>
        <taxon>Coccidia</taxon>
        <taxon>Eucoccidiorida</taxon>
        <taxon>Eimeriorina</taxon>
        <taxon>Eimeriidae</taxon>
        <taxon>Eimeria</taxon>
    </lineage>
</organism>
<dbReference type="GeneID" id="25270902"/>
<reference evidence="3" key="1">
    <citation type="submission" date="2013-10" db="EMBL/GenBank/DDBJ databases">
        <title>Genomic analysis of the causative agents of coccidiosis in chickens.</title>
        <authorList>
            <person name="Reid A.J."/>
            <person name="Blake D."/>
            <person name="Billington K."/>
            <person name="Browne H."/>
            <person name="Dunn M."/>
            <person name="Hung S."/>
            <person name="Kawahara F."/>
            <person name="Miranda-Saavedra D."/>
            <person name="Mourier T."/>
            <person name="Nagra H."/>
            <person name="Otto T.D."/>
            <person name="Rawlings N."/>
            <person name="Sanchez A."/>
            <person name="Sanders M."/>
            <person name="Subramaniam C."/>
            <person name="Tay Y."/>
            <person name="Dear P."/>
            <person name="Doerig C."/>
            <person name="Gruber A."/>
            <person name="Parkinson J."/>
            <person name="Shirley M."/>
            <person name="Wan K.L."/>
            <person name="Berriman M."/>
            <person name="Tomley F."/>
            <person name="Pain A."/>
        </authorList>
    </citation>
    <scope>NUCLEOTIDE SEQUENCE</scope>
    <source>
        <strain evidence="3">Houghton</strain>
    </source>
</reference>
<accession>U6GEE0</accession>
<dbReference type="VEuPathDB" id="ToxoDB:EAH_00028320"/>
<dbReference type="EMBL" id="HG670770">
    <property type="protein sequence ID" value="CDI77912.1"/>
    <property type="molecule type" value="Genomic_DNA"/>
</dbReference>
<evidence type="ECO:0000313" key="4">
    <source>
        <dbReference type="Proteomes" id="UP000018050"/>
    </source>
</evidence>
<feature type="compositionally biased region" description="Low complexity" evidence="2">
    <location>
        <begin position="373"/>
        <end position="430"/>
    </location>
</feature>
<evidence type="ECO:0000256" key="1">
    <source>
        <dbReference type="SAM" id="Coils"/>
    </source>
</evidence>
<dbReference type="OMA" id="HMEETTN"/>
<name>U6GEE0_EIMAC</name>
<keyword evidence="4" id="KW-1185">Reference proteome</keyword>
<gene>
    <name evidence="3" type="ORF">EAH_00028320</name>
</gene>
<feature type="coiled-coil region" evidence="1">
    <location>
        <begin position="236"/>
        <end position="263"/>
    </location>
</feature>
<sequence>MGLGQSSERRNSRQGSLLIRPSVVRVPGQQQQQQQQLPLPGLSVQKTFVVKNPINLIKSSLAAKLVCGRVIISFRLDSLAEVEVRLFFFPNPQQHALNGEPSCLFASSPRRFGVGLQQVFEASTDDSPTAAACIEALKQKGGANQQQTDACDLLIQLRVVPPEGTPETPAAPPAAAAAPAAPATEAAAPAAPGAAAPAAGGAAPVAGGGEGAAAAAPAATAAAEGVRQQLTYVAFVLQETAAAAAAEAEAEAAEAEAHDAGALKEEDKVVSLRHSSSSITAAAAAAAAAAAEQDPAASVWRLCVLKQKVELGSRSFEVQEIFGIDGGAGFGRQRQKSIECNNGAAAATDAAAAGAANAHPVRLNSNEENLSGSSSSSSSKKSSSSNSSSSNSISNRSISISSSNRSSNSSNSSSNSSNSSSNSSSSSSSSRVRIVCCCAENV</sequence>
<evidence type="ECO:0000256" key="2">
    <source>
        <dbReference type="SAM" id="MobiDB-lite"/>
    </source>
</evidence>
<dbReference type="AlphaFoldDB" id="U6GEE0"/>
<proteinExistence type="predicted"/>
<dbReference type="Proteomes" id="UP000018050">
    <property type="component" value="Unassembled WGS sequence"/>
</dbReference>
<evidence type="ECO:0000313" key="3">
    <source>
        <dbReference type="EMBL" id="CDI77912.1"/>
    </source>
</evidence>